<keyword evidence="4" id="KW-0456">Lyase</keyword>
<dbReference type="SUPFAM" id="SSF52518">
    <property type="entry name" value="Thiamin diphosphate-binding fold (THDP-binding)"/>
    <property type="match status" value="2"/>
</dbReference>
<feature type="domain" description="Xylulose 5-phosphate/Fructose 6-phosphate phosphoketolase N-terminal" evidence="6">
    <location>
        <begin position="35"/>
        <end position="134"/>
    </location>
</feature>
<dbReference type="Gene3D" id="3.40.50.970">
    <property type="match status" value="2"/>
</dbReference>
<dbReference type="EMBL" id="CAJPDT010000033">
    <property type="protein sequence ID" value="CAF9923252.1"/>
    <property type="molecule type" value="Genomic_DNA"/>
</dbReference>
<keyword evidence="3" id="KW-0786">Thiamine pyrophosphate</keyword>
<feature type="domain" description="Xylulose 5-phosphate/Fructose 6-phosphate phosphoketolase C-terminal" evidence="5">
    <location>
        <begin position="243"/>
        <end position="432"/>
    </location>
</feature>
<comment type="similarity">
    <text evidence="2">Belongs to the XFP family.</text>
</comment>
<organism evidence="7 8">
    <name type="scientific">Imshaugia aleurites</name>
    <dbReference type="NCBI Taxonomy" id="172621"/>
    <lineage>
        <taxon>Eukaryota</taxon>
        <taxon>Fungi</taxon>
        <taxon>Dikarya</taxon>
        <taxon>Ascomycota</taxon>
        <taxon>Pezizomycotina</taxon>
        <taxon>Lecanoromycetes</taxon>
        <taxon>OSLEUM clade</taxon>
        <taxon>Lecanoromycetidae</taxon>
        <taxon>Lecanorales</taxon>
        <taxon>Lecanorineae</taxon>
        <taxon>Parmeliaceae</taxon>
        <taxon>Imshaugia</taxon>
    </lineage>
</organism>
<proteinExistence type="inferred from homology"/>
<dbReference type="AlphaFoldDB" id="A0A8H3FI70"/>
<dbReference type="InterPro" id="IPR005593">
    <property type="entry name" value="Xul5P/Fru6P_PKetolase"/>
</dbReference>
<evidence type="ECO:0000256" key="2">
    <source>
        <dbReference type="ARBA" id="ARBA00005623"/>
    </source>
</evidence>
<dbReference type="GO" id="GO:0016832">
    <property type="term" value="F:aldehyde-lyase activity"/>
    <property type="evidence" value="ECO:0007669"/>
    <property type="project" value="InterPro"/>
</dbReference>
<accession>A0A8H3FI70</accession>
<dbReference type="InterPro" id="IPR029061">
    <property type="entry name" value="THDP-binding"/>
</dbReference>
<dbReference type="InterPro" id="IPR018970">
    <property type="entry name" value="Xul5P/Fru6P_PKetolase_N"/>
</dbReference>
<sequence>MPGEVIHRPNPQPLPSLIDDHVLQLAVKLDKQKLDESTYTGLQEFRRAANYIAAAMIFLKDNVLLERDLQFEDIKPRLLGHWGTCPGLTLVYSHLNLLATQRKQDIIFVVGPGHGAPGSLSSLWLEALLVDLYGVEKGGQASCMQTIGELLDQVMVDNPKSMRIFWPDKLVSNKLDAVFNHTGRNFQWDEFSNARGGRVIEILSEHTCQGMLQGYTLNGRTGLFPSYESFFGIIHTMMVQYSKMQQDGASVWKFASTDYGLNPDVVIVGIGAELTFEVIEAAAMLRRLTLSLRVRVVNVTDLLILKREGGHPHALSHEDFDALFTADCAIHFNCHGYGDEIKGLLFGRPRLDRASVASYCEEGSTTTPLDMMLRNGVSRYHVAEAAVRGAAKKNEKVRLDMHETLSDIRHDLAKMHEYIMANGKDPADTSDTPFFDSKGPTHRDVGYADREAGLVL</sequence>
<dbReference type="Proteomes" id="UP000664534">
    <property type="component" value="Unassembled WGS sequence"/>
</dbReference>
<evidence type="ECO:0000313" key="8">
    <source>
        <dbReference type="Proteomes" id="UP000664534"/>
    </source>
</evidence>
<keyword evidence="8" id="KW-1185">Reference proteome</keyword>
<reference evidence="7" key="1">
    <citation type="submission" date="2021-03" db="EMBL/GenBank/DDBJ databases">
        <authorList>
            <person name="Tagirdzhanova G."/>
        </authorList>
    </citation>
    <scope>NUCLEOTIDE SEQUENCE</scope>
</reference>
<dbReference type="SUPFAM" id="SSF52922">
    <property type="entry name" value="TK C-terminal domain-like"/>
    <property type="match status" value="1"/>
</dbReference>
<dbReference type="PANTHER" id="PTHR31273:SF1">
    <property type="entry name" value="PHOSPHOKETOLASE-RELATED"/>
    <property type="match status" value="1"/>
</dbReference>
<dbReference type="GO" id="GO:0005975">
    <property type="term" value="P:carbohydrate metabolic process"/>
    <property type="evidence" value="ECO:0007669"/>
    <property type="project" value="InterPro"/>
</dbReference>
<dbReference type="PANTHER" id="PTHR31273">
    <property type="entry name" value="PHOSPHOKETOLASE-RELATED"/>
    <property type="match status" value="1"/>
</dbReference>
<dbReference type="Pfam" id="PF09363">
    <property type="entry name" value="XFP_C"/>
    <property type="match status" value="1"/>
</dbReference>
<evidence type="ECO:0000259" key="6">
    <source>
        <dbReference type="Pfam" id="PF09364"/>
    </source>
</evidence>
<evidence type="ECO:0000256" key="4">
    <source>
        <dbReference type="ARBA" id="ARBA00023239"/>
    </source>
</evidence>
<dbReference type="Pfam" id="PF09364">
    <property type="entry name" value="XFP_N"/>
    <property type="match status" value="1"/>
</dbReference>
<dbReference type="InterPro" id="IPR009014">
    <property type="entry name" value="Transketo_C/PFOR_II"/>
</dbReference>
<evidence type="ECO:0000313" key="7">
    <source>
        <dbReference type="EMBL" id="CAF9923252.1"/>
    </source>
</evidence>
<comment type="caution">
    <text evidence="7">The sequence shown here is derived from an EMBL/GenBank/DDBJ whole genome shotgun (WGS) entry which is preliminary data.</text>
</comment>
<comment type="cofactor">
    <cofactor evidence="1">
        <name>thiamine diphosphate</name>
        <dbReference type="ChEBI" id="CHEBI:58937"/>
    </cofactor>
</comment>
<protein>
    <submittedName>
        <fullName evidence="7">Uncharacterized protein</fullName>
    </submittedName>
</protein>
<dbReference type="Gene3D" id="3.40.50.920">
    <property type="match status" value="1"/>
</dbReference>
<evidence type="ECO:0000259" key="5">
    <source>
        <dbReference type="Pfam" id="PF09363"/>
    </source>
</evidence>
<dbReference type="InterPro" id="IPR018969">
    <property type="entry name" value="Xul5P/Fru6P_PKetolase_C"/>
</dbReference>
<evidence type="ECO:0000256" key="1">
    <source>
        <dbReference type="ARBA" id="ARBA00001964"/>
    </source>
</evidence>
<name>A0A8H3FI70_9LECA</name>
<evidence type="ECO:0000256" key="3">
    <source>
        <dbReference type="ARBA" id="ARBA00023052"/>
    </source>
</evidence>
<gene>
    <name evidence="7" type="ORF">IMSHALPRED_005877</name>
</gene>
<dbReference type="OrthoDB" id="2532903at2759"/>